<evidence type="ECO:0000313" key="2">
    <source>
        <dbReference type="EMBL" id="GAA3839368.1"/>
    </source>
</evidence>
<dbReference type="RefSeq" id="WP_344951152.1">
    <property type="nucleotide sequence ID" value="NZ_BAAAZR010000043.1"/>
</dbReference>
<dbReference type="InterPro" id="IPR014710">
    <property type="entry name" value="RmlC-like_jellyroll"/>
</dbReference>
<dbReference type="SUPFAM" id="SSF51182">
    <property type="entry name" value="RmlC-like cupins"/>
    <property type="match status" value="1"/>
</dbReference>
<evidence type="ECO:0000259" key="1">
    <source>
        <dbReference type="Pfam" id="PF07883"/>
    </source>
</evidence>
<dbReference type="Pfam" id="PF07883">
    <property type="entry name" value="Cupin_2"/>
    <property type="match status" value="1"/>
</dbReference>
<keyword evidence="3" id="KW-1185">Reference proteome</keyword>
<organism evidence="2 3">
    <name type="scientific">Sphaerisporangium flaviroseum</name>
    <dbReference type="NCBI Taxonomy" id="509199"/>
    <lineage>
        <taxon>Bacteria</taxon>
        <taxon>Bacillati</taxon>
        <taxon>Actinomycetota</taxon>
        <taxon>Actinomycetes</taxon>
        <taxon>Streptosporangiales</taxon>
        <taxon>Streptosporangiaceae</taxon>
        <taxon>Sphaerisporangium</taxon>
    </lineage>
</organism>
<sequence length="136" mass="14244">MSIIRHAATRRTETPNAVMTTFASPTQGGAGLSMWHVEMRAGQSGPAHAFDVEQVWTFLSGGATVELGGERLAIEPGDTVVMPPDVRRRIFSGDDGMTAIVAAPAGGRAYTVDGPIDVSPACARPDGDKLVPAWVV</sequence>
<dbReference type="Proteomes" id="UP001500888">
    <property type="component" value="Unassembled WGS sequence"/>
</dbReference>
<dbReference type="InterPro" id="IPR013096">
    <property type="entry name" value="Cupin_2"/>
</dbReference>
<protein>
    <recommendedName>
        <fullName evidence="1">Cupin type-2 domain-containing protein</fullName>
    </recommendedName>
</protein>
<accession>A0ABP7JBC3</accession>
<reference evidence="3" key="1">
    <citation type="journal article" date="2019" name="Int. J. Syst. Evol. Microbiol.">
        <title>The Global Catalogue of Microorganisms (GCM) 10K type strain sequencing project: providing services to taxonomists for standard genome sequencing and annotation.</title>
        <authorList>
            <consortium name="The Broad Institute Genomics Platform"/>
            <consortium name="The Broad Institute Genome Sequencing Center for Infectious Disease"/>
            <person name="Wu L."/>
            <person name="Ma J."/>
        </authorList>
    </citation>
    <scope>NUCLEOTIDE SEQUENCE [LARGE SCALE GENOMIC DNA]</scope>
    <source>
        <strain evidence="3">JCM 16908</strain>
    </source>
</reference>
<dbReference type="EMBL" id="BAAAZR010000043">
    <property type="protein sequence ID" value="GAA3839368.1"/>
    <property type="molecule type" value="Genomic_DNA"/>
</dbReference>
<gene>
    <name evidence="2" type="ORF">GCM10022226_72110</name>
</gene>
<dbReference type="InterPro" id="IPR011051">
    <property type="entry name" value="RmlC_Cupin_sf"/>
</dbReference>
<name>A0ABP7JBC3_9ACTN</name>
<evidence type="ECO:0000313" key="3">
    <source>
        <dbReference type="Proteomes" id="UP001500888"/>
    </source>
</evidence>
<feature type="domain" description="Cupin type-2" evidence="1">
    <location>
        <begin position="35"/>
        <end position="95"/>
    </location>
</feature>
<dbReference type="Gene3D" id="2.60.120.10">
    <property type="entry name" value="Jelly Rolls"/>
    <property type="match status" value="1"/>
</dbReference>
<proteinExistence type="predicted"/>
<comment type="caution">
    <text evidence="2">The sequence shown here is derived from an EMBL/GenBank/DDBJ whole genome shotgun (WGS) entry which is preliminary data.</text>
</comment>